<dbReference type="NCBIfam" id="NF004041">
    <property type="entry name" value="PRK05541.1"/>
    <property type="match status" value="1"/>
</dbReference>
<dbReference type="InterPro" id="IPR059117">
    <property type="entry name" value="APS_kinase_dom"/>
</dbReference>
<dbReference type="GO" id="GO:0010134">
    <property type="term" value="P:sulfate assimilation via adenylyl sulfate reduction"/>
    <property type="evidence" value="ECO:0007669"/>
    <property type="project" value="TreeGrafter"/>
</dbReference>
<dbReference type="GO" id="GO:0019379">
    <property type="term" value="P:sulfate assimilation, phosphoadenylyl sulfate reduction by phosphoadenylyl-sulfate reductase (thioredoxin)"/>
    <property type="evidence" value="ECO:0007669"/>
    <property type="project" value="TreeGrafter"/>
</dbReference>
<dbReference type="GO" id="GO:0005737">
    <property type="term" value="C:cytoplasm"/>
    <property type="evidence" value="ECO:0007669"/>
    <property type="project" value="TreeGrafter"/>
</dbReference>
<dbReference type="EMBL" id="UINC01131776">
    <property type="protein sequence ID" value="SVD13689.1"/>
    <property type="molecule type" value="Genomic_DNA"/>
</dbReference>
<dbReference type="AlphaFoldDB" id="A0A382SUU9"/>
<dbReference type="GO" id="GO:0004781">
    <property type="term" value="F:sulfate adenylyltransferase (ATP) activity"/>
    <property type="evidence" value="ECO:0007669"/>
    <property type="project" value="TreeGrafter"/>
</dbReference>
<dbReference type="PANTHER" id="PTHR42700:SF1">
    <property type="entry name" value="SULFATE ADENYLYLTRANSFERASE"/>
    <property type="match status" value="1"/>
</dbReference>
<evidence type="ECO:0000256" key="1">
    <source>
        <dbReference type="ARBA" id="ARBA00022679"/>
    </source>
</evidence>
<protein>
    <recommendedName>
        <fullName evidence="2">APS kinase domain-containing protein</fullName>
    </recommendedName>
</protein>
<proteinExistence type="predicted"/>
<gene>
    <name evidence="3" type="ORF">METZ01_LOCUS366543</name>
</gene>
<dbReference type="InterPro" id="IPR050512">
    <property type="entry name" value="Sulf_AdTrans/APS_kinase"/>
</dbReference>
<dbReference type="Gene3D" id="3.40.50.300">
    <property type="entry name" value="P-loop containing nucleotide triphosphate hydrolases"/>
    <property type="match status" value="1"/>
</dbReference>
<reference evidence="3" key="1">
    <citation type="submission" date="2018-05" db="EMBL/GenBank/DDBJ databases">
        <authorList>
            <person name="Lanie J.A."/>
            <person name="Ng W.-L."/>
            <person name="Kazmierczak K.M."/>
            <person name="Andrzejewski T.M."/>
            <person name="Davidsen T.M."/>
            <person name="Wayne K.J."/>
            <person name="Tettelin H."/>
            <person name="Glass J.I."/>
            <person name="Rusch D."/>
            <person name="Podicherti R."/>
            <person name="Tsui H.-C.T."/>
            <person name="Winkler M.E."/>
        </authorList>
    </citation>
    <scope>NUCLEOTIDE SEQUENCE</scope>
</reference>
<sequence length="172" mass="19917">MVIWLIGKSGAGKSEIGKRLYDKLKLKIPNIVFFDGDELRDAISWDLGHSLEDRHTSEKRRSRLCKLLSDQDISVICAALSNAPNLREWNKQNINNYFEIYIQVEQSVLHERDSKGLYQKYNNKEINNVVGEDIPFHKPENPWITIDNNGEKTPDKIIDQIILAIKKDKILD</sequence>
<name>A0A382SUU9_9ZZZZ</name>
<feature type="domain" description="APS kinase" evidence="2">
    <location>
        <begin position="1"/>
        <end position="147"/>
    </location>
</feature>
<dbReference type="PANTHER" id="PTHR42700">
    <property type="entry name" value="SULFATE ADENYLYLTRANSFERASE"/>
    <property type="match status" value="1"/>
</dbReference>
<keyword evidence="1" id="KW-0808">Transferase</keyword>
<organism evidence="3">
    <name type="scientific">marine metagenome</name>
    <dbReference type="NCBI Taxonomy" id="408172"/>
    <lineage>
        <taxon>unclassified sequences</taxon>
        <taxon>metagenomes</taxon>
        <taxon>ecological metagenomes</taxon>
    </lineage>
</organism>
<evidence type="ECO:0000259" key="2">
    <source>
        <dbReference type="Pfam" id="PF01583"/>
    </source>
</evidence>
<dbReference type="SUPFAM" id="SSF52540">
    <property type="entry name" value="P-loop containing nucleoside triphosphate hydrolases"/>
    <property type="match status" value="1"/>
</dbReference>
<dbReference type="Pfam" id="PF01583">
    <property type="entry name" value="APS_kinase"/>
    <property type="match status" value="1"/>
</dbReference>
<accession>A0A382SUU9</accession>
<evidence type="ECO:0000313" key="3">
    <source>
        <dbReference type="EMBL" id="SVD13689.1"/>
    </source>
</evidence>
<dbReference type="InterPro" id="IPR027417">
    <property type="entry name" value="P-loop_NTPase"/>
</dbReference>